<dbReference type="InterPro" id="IPR022953">
    <property type="entry name" value="ATP_PFK"/>
</dbReference>
<reference evidence="7" key="1">
    <citation type="submission" date="2015-08" db="EMBL/GenBank/DDBJ databases">
        <authorList>
            <person name="Babu N.S."/>
            <person name="Beckwith C.J."/>
            <person name="Beseler K.G."/>
            <person name="Brison A."/>
            <person name="Carone J.V."/>
            <person name="Caskin T.P."/>
            <person name="Diamond M."/>
            <person name="Durham M.E."/>
            <person name="Foxe J.M."/>
            <person name="Go M."/>
            <person name="Henderson B.A."/>
            <person name="Jones I.B."/>
            <person name="McGettigan J.A."/>
            <person name="Micheletti S.J."/>
            <person name="Nasrallah M.E."/>
            <person name="Ortiz D."/>
            <person name="Piller C.R."/>
            <person name="Privatt S.R."/>
            <person name="Schneider S.L."/>
            <person name="Sharp S."/>
            <person name="Smith T.C."/>
            <person name="Stanton J.D."/>
            <person name="Ullery H.E."/>
            <person name="Wilson R.J."/>
            <person name="Serrano M.G."/>
            <person name="Buck G."/>
            <person name="Lee V."/>
            <person name="Wang Y."/>
            <person name="Carvalho R."/>
            <person name="Voegtly L."/>
            <person name="Shi R."/>
            <person name="Duckworth R."/>
            <person name="Johnson A."/>
            <person name="Loviza R."/>
            <person name="Walstead R."/>
            <person name="Shah Z."/>
            <person name="Kiflezghi M."/>
            <person name="Wade K."/>
            <person name="Ball S.L."/>
            <person name="Bradley K.W."/>
            <person name="Asai D.J."/>
            <person name="Bowman C.A."/>
            <person name="Russell D.A."/>
            <person name="Pope W.H."/>
            <person name="Jacobs-Sera D."/>
            <person name="Hendrix R.W."/>
            <person name="Hatfull G.F."/>
        </authorList>
    </citation>
    <scope>NUCLEOTIDE SEQUENCE</scope>
</reference>
<dbReference type="InterPro" id="IPR035966">
    <property type="entry name" value="PKF_sf"/>
</dbReference>
<dbReference type="PRINTS" id="PR00476">
    <property type="entry name" value="PHFRCTKINASE"/>
</dbReference>
<evidence type="ECO:0000256" key="5">
    <source>
        <dbReference type="ARBA" id="ARBA00022842"/>
    </source>
</evidence>
<keyword evidence="3" id="KW-0479">Metal-binding</keyword>
<proteinExistence type="predicted"/>
<dbReference type="Pfam" id="PF00365">
    <property type="entry name" value="PFK"/>
    <property type="match status" value="1"/>
</dbReference>
<evidence type="ECO:0000313" key="7">
    <source>
        <dbReference type="EMBL" id="JAT72729.1"/>
    </source>
</evidence>
<protein>
    <recommendedName>
        <fullName evidence="6">Phosphofructokinase domain-containing protein</fullName>
    </recommendedName>
</protein>
<dbReference type="InterPro" id="IPR000023">
    <property type="entry name" value="Phosphofructokinase_dom"/>
</dbReference>
<dbReference type="UniPathway" id="UPA00109">
    <property type="reaction ID" value="UER00182"/>
</dbReference>
<dbReference type="InterPro" id="IPR050929">
    <property type="entry name" value="PFKA"/>
</dbReference>
<evidence type="ECO:0000256" key="2">
    <source>
        <dbReference type="ARBA" id="ARBA00022679"/>
    </source>
</evidence>
<dbReference type="AlphaFoldDB" id="A0A1D2A0K5"/>
<keyword evidence="4" id="KW-0418">Kinase</keyword>
<dbReference type="GO" id="GO:0046872">
    <property type="term" value="F:metal ion binding"/>
    <property type="evidence" value="ECO:0007669"/>
    <property type="project" value="UniProtKB-KW"/>
</dbReference>
<evidence type="ECO:0000256" key="1">
    <source>
        <dbReference type="ARBA" id="ARBA00001946"/>
    </source>
</evidence>
<dbReference type="SUPFAM" id="SSF53784">
    <property type="entry name" value="Phosphofructokinase"/>
    <property type="match status" value="1"/>
</dbReference>
<comment type="cofactor">
    <cofactor evidence="1">
        <name>Mg(2+)</name>
        <dbReference type="ChEBI" id="CHEBI:18420"/>
    </cofactor>
</comment>
<evidence type="ECO:0000256" key="3">
    <source>
        <dbReference type="ARBA" id="ARBA00022723"/>
    </source>
</evidence>
<sequence>MASSNKASGGRTLTIPDNSQETLRVLDVRPSFSFGGSVGDEVITCPTLRSKLQARESPFLRGNYHGGGFTSDNDRVLLQSVYFADRHSAGNRSQDRLEALSVQMKKASFKNAAIDDATSDLLLSVPKYAIRAGARKRIYFDPKETRMAIVTAGAICPGQNDIIRAIVTKAFDYGVPEGHILGIRNGFRGFTNRTRRPMVLTHSMVKDCHLEGGTLLGTSNDPADIREIIKRLDLWKIDQLFVIGGTGGNAAAYAIQRECERCNVPTAVVGVPKSIDNDMLLFDKCFGFDTAVEGAQAALMAAKVEAASGYRGIGIVKLMGRRSGFIAVQASLASGVVDAVLIPEVPFRLEGEKGLLAYVEKIMARDGHAVICVAEAAAQDLMHGEGPRRLDAAGNPVLSDVGPWLKAKFKAHFQDADIKYIDPSCLIRSIPASSQDRIYCRMLGHGAVHAAFAGYTGVTVGLINTHYCYIPIPMVIQAPRTVDPHGELWARLRSAIGQPSFVDDEDEEFCPE</sequence>
<name>A0A1D2A0K5_AUXPR</name>
<dbReference type="EMBL" id="GDKF01005893">
    <property type="protein sequence ID" value="JAT72729.1"/>
    <property type="molecule type" value="Transcribed_RNA"/>
</dbReference>
<dbReference type="GO" id="GO:0003872">
    <property type="term" value="F:6-phosphofructokinase activity"/>
    <property type="evidence" value="ECO:0007669"/>
    <property type="project" value="InterPro"/>
</dbReference>
<keyword evidence="5" id="KW-0460">Magnesium</keyword>
<organism evidence="7">
    <name type="scientific">Auxenochlorella protothecoides</name>
    <name type="common">Green microalga</name>
    <name type="synonym">Chlorella protothecoides</name>
    <dbReference type="NCBI Taxonomy" id="3075"/>
    <lineage>
        <taxon>Eukaryota</taxon>
        <taxon>Viridiplantae</taxon>
        <taxon>Chlorophyta</taxon>
        <taxon>core chlorophytes</taxon>
        <taxon>Trebouxiophyceae</taxon>
        <taxon>Chlorellales</taxon>
        <taxon>Chlorellaceae</taxon>
        <taxon>Auxenochlorella</taxon>
    </lineage>
</organism>
<evidence type="ECO:0000256" key="4">
    <source>
        <dbReference type="ARBA" id="ARBA00022777"/>
    </source>
</evidence>
<dbReference type="Gene3D" id="3.40.50.450">
    <property type="match status" value="1"/>
</dbReference>
<accession>A0A1D2A0K5</accession>
<feature type="domain" description="Phosphofructokinase" evidence="6">
    <location>
        <begin position="146"/>
        <end position="450"/>
    </location>
</feature>
<dbReference type="NCBIfam" id="NF005301">
    <property type="entry name" value="PRK06830.1"/>
    <property type="match status" value="1"/>
</dbReference>
<dbReference type="GO" id="GO:0006002">
    <property type="term" value="P:fructose 6-phosphate metabolic process"/>
    <property type="evidence" value="ECO:0007669"/>
    <property type="project" value="InterPro"/>
</dbReference>
<dbReference type="PANTHER" id="PTHR45770">
    <property type="entry name" value="ATP-DEPENDENT 6-PHOSPHOFRUCTOKINASE 1"/>
    <property type="match status" value="1"/>
</dbReference>
<keyword evidence="2" id="KW-0808">Transferase</keyword>
<dbReference type="Gene3D" id="3.40.50.460">
    <property type="entry name" value="Phosphofructokinase domain"/>
    <property type="match status" value="1"/>
</dbReference>
<evidence type="ECO:0000259" key="6">
    <source>
        <dbReference type="Pfam" id="PF00365"/>
    </source>
</evidence>
<gene>
    <name evidence="7" type="ORF">g.28720</name>
</gene>